<dbReference type="AlphaFoldDB" id="A0A368YZY2"/>
<evidence type="ECO:0000256" key="4">
    <source>
        <dbReference type="ARBA" id="ARBA00022807"/>
    </source>
</evidence>
<evidence type="ECO:0000259" key="5">
    <source>
        <dbReference type="PROSITE" id="PS51935"/>
    </source>
</evidence>
<organism evidence="6 7">
    <name type="scientific">Paracoccus lutimaris</name>
    <dbReference type="NCBI Taxonomy" id="1490030"/>
    <lineage>
        <taxon>Bacteria</taxon>
        <taxon>Pseudomonadati</taxon>
        <taxon>Pseudomonadota</taxon>
        <taxon>Alphaproteobacteria</taxon>
        <taxon>Rhodobacterales</taxon>
        <taxon>Paracoccaceae</taxon>
        <taxon>Paracoccus</taxon>
    </lineage>
</organism>
<dbReference type="InterPro" id="IPR011929">
    <property type="entry name" value="Phage_pept_NlpC/P60"/>
</dbReference>
<dbReference type="InterPro" id="IPR038765">
    <property type="entry name" value="Papain-like_cys_pep_sf"/>
</dbReference>
<evidence type="ECO:0000313" key="6">
    <source>
        <dbReference type="EMBL" id="RCW85772.1"/>
    </source>
</evidence>
<comment type="similarity">
    <text evidence="1">Belongs to the peptidase C40 family.</text>
</comment>
<dbReference type="Pfam" id="PF00877">
    <property type="entry name" value="NLPC_P60"/>
    <property type="match status" value="1"/>
</dbReference>
<dbReference type="PROSITE" id="PS51935">
    <property type="entry name" value="NLPC_P60"/>
    <property type="match status" value="1"/>
</dbReference>
<protein>
    <submittedName>
        <fullName evidence="6">NlpC/P60 family putative phage cell wall peptidase</fullName>
    </submittedName>
</protein>
<keyword evidence="2" id="KW-0645">Protease</keyword>
<dbReference type="OrthoDB" id="6058745at2"/>
<sequence length="141" mass="15203">MSREIVQAARGWIGTPYVHQASVKGGGTDCLGLVRGVWREFFGIEPEAMPAYTPDWGEIGGSELLLGGAGRFLQPAPDEQPGDVLVFRMRAGAVAKHMGILAQTGAEASFVHAYDRHGVVESPLSAPWRARIAGRFRFPSI</sequence>
<evidence type="ECO:0000313" key="7">
    <source>
        <dbReference type="Proteomes" id="UP000253345"/>
    </source>
</evidence>
<keyword evidence="4" id="KW-0788">Thiol protease</keyword>
<dbReference type="SUPFAM" id="SSF54001">
    <property type="entry name" value="Cysteine proteinases"/>
    <property type="match status" value="1"/>
</dbReference>
<evidence type="ECO:0000256" key="2">
    <source>
        <dbReference type="ARBA" id="ARBA00022670"/>
    </source>
</evidence>
<dbReference type="NCBIfam" id="TIGR02219">
    <property type="entry name" value="phage_NlpC_fam"/>
    <property type="match status" value="1"/>
</dbReference>
<dbReference type="GO" id="GO:0006508">
    <property type="term" value="P:proteolysis"/>
    <property type="evidence" value="ECO:0007669"/>
    <property type="project" value="UniProtKB-KW"/>
</dbReference>
<feature type="domain" description="NlpC/P60" evidence="5">
    <location>
        <begin position="1"/>
        <end position="139"/>
    </location>
</feature>
<reference evidence="6 7" key="1">
    <citation type="submission" date="2018-07" db="EMBL/GenBank/DDBJ databases">
        <title>Genomic Encyclopedia of Type Strains, Phase III (KMG-III): the genomes of soil and plant-associated and newly described type strains.</title>
        <authorList>
            <person name="Whitman W."/>
        </authorList>
    </citation>
    <scope>NUCLEOTIDE SEQUENCE [LARGE SCALE GENOMIC DNA]</scope>
    <source>
        <strain evidence="6 7">CECT 8525</strain>
    </source>
</reference>
<dbReference type="InterPro" id="IPR000064">
    <property type="entry name" value="NLP_P60_dom"/>
</dbReference>
<name>A0A368YZY2_9RHOB</name>
<keyword evidence="3" id="KW-0378">Hydrolase</keyword>
<gene>
    <name evidence="6" type="ORF">DFP89_10538</name>
</gene>
<dbReference type="Proteomes" id="UP000253345">
    <property type="component" value="Unassembled WGS sequence"/>
</dbReference>
<evidence type="ECO:0000256" key="1">
    <source>
        <dbReference type="ARBA" id="ARBA00007074"/>
    </source>
</evidence>
<keyword evidence="7" id="KW-1185">Reference proteome</keyword>
<proteinExistence type="inferred from homology"/>
<dbReference type="Gene3D" id="3.90.1720.10">
    <property type="entry name" value="endopeptidase domain like (from Nostoc punctiforme)"/>
    <property type="match status" value="1"/>
</dbReference>
<dbReference type="RefSeq" id="WP_114348578.1">
    <property type="nucleotide sequence ID" value="NZ_QPJL01000005.1"/>
</dbReference>
<dbReference type="GO" id="GO:0008234">
    <property type="term" value="F:cysteine-type peptidase activity"/>
    <property type="evidence" value="ECO:0007669"/>
    <property type="project" value="UniProtKB-KW"/>
</dbReference>
<evidence type="ECO:0000256" key="3">
    <source>
        <dbReference type="ARBA" id="ARBA00022801"/>
    </source>
</evidence>
<accession>A0A368YZY2</accession>
<dbReference type="EMBL" id="QPJL01000005">
    <property type="protein sequence ID" value="RCW85772.1"/>
    <property type="molecule type" value="Genomic_DNA"/>
</dbReference>
<comment type="caution">
    <text evidence="6">The sequence shown here is derived from an EMBL/GenBank/DDBJ whole genome shotgun (WGS) entry which is preliminary data.</text>
</comment>